<dbReference type="Proteomes" id="UP000253426">
    <property type="component" value="Unassembled WGS sequence"/>
</dbReference>
<organism evidence="1 2">
    <name type="scientific">Roseimicrobium gellanilyticum</name>
    <dbReference type="NCBI Taxonomy" id="748857"/>
    <lineage>
        <taxon>Bacteria</taxon>
        <taxon>Pseudomonadati</taxon>
        <taxon>Verrucomicrobiota</taxon>
        <taxon>Verrucomicrobiia</taxon>
        <taxon>Verrucomicrobiales</taxon>
        <taxon>Verrucomicrobiaceae</taxon>
        <taxon>Roseimicrobium</taxon>
    </lineage>
</organism>
<sequence length="193" mass="21743">MSEETKSPLEALIEPLEEFEYFADHQPAADESVFERLYISLNVDDPQPDREYGVEVFFINDVTEAFGAQEEEEDAIIAQFMLILPFRIQVDGYLEIMRFCNLVNRMLPLGAFGLSEQDEAVFLRYCLATESRAIPHDVLLEVVSAMEYACKAYASQFEALSAGTMKYDDIVREVEESGQQLPSVGDPALFASA</sequence>
<comment type="caution">
    <text evidence="1">The sequence shown here is derived from an EMBL/GenBank/DDBJ whole genome shotgun (WGS) entry which is preliminary data.</text>
</comment>
<dbReference type="AlphaFoldDB" id="A0A366HSV6"/>
<dbReference type="OrthoDB" id="188271at2"/>
<dbReference type="Pfam" id="PF10722">
    <property type="entry name" value="YbjN"/>
    <property type="match status" value="1"/>
</dbReference>
<evidence type="ECO:0000313" key="2">
    <source>
        <dbReference type="Proteomes" id="UP000253426"/>
    </source>
</evidence>
<name>A0A366HSV6_9BACT</name>
<dbReference type="EMBL" id="QNRR01000002">
    <property type="protein sequence ID" value="RBP46188.1"/>
    <property type="molecule type" value="Genomic_DNA"/>
</dbReference>
<gene>
    <name evidence="1" type="ORF">DES53_102574</name>
</gene>
<accession>A0A366HSV6</accession>
<reference evidence="1 2" key="1">
    <citation type="submission" date="2018-06" db="EMBL/GenBank/DDBJ databases">
        <title>Genomic Encyclopedia of Type Strains, Phase IV (KMG-IV): sequencing the most valuable type-strain genomes for metagenomic binning, comparative biology and taxonomic classification.</title>
        <authorList>
            <person name="Goeker M."/>
        </authorList>
    </citation>
    <scope>NUCLEOTIDE SEQUENCE [LARGE SCALE GENOMIC DNA]</scope>
    <source>
        <strain evidence="1 2">DSM 25532</strain>
    </source>
</reference>
<dbReference type="InterPro" id="IPR019660">
    <property type="entry name" value="Put_sensory_transdc_reg_YbjN"/>
</dbReference>
<protein>
    <recommendedName>
        <fullName evidence="3">Sensory transduction regulator</fullName>
    </recommendedName>
</protein>
<keyword evidence="2" id="KW-1185">Reference proteome</keyword>
<evidence type="ECO:0000313" key="1">
    <source>
        <dbReference type="EMBL" id="RBP46188.1"/>
    </source>
</evidence>
<proteinExistence type="predicted"/>
<dbReference type="RefSeq" id="WP_113957719.1">
    <property type="nucleotide sequence ID" value="NZ_QNRR01000002.1"/>
</dbReference>
<evidence type="ECO:0008006" key="3">
    <source>
        <dbReference type="Google" id="ProtNLM"/>
    </source>
</evidence>